<dbReference type="eggNOG" id="COG0457">
    <property type="taxonomic scope" value="Bacteria"/>
</dbReference>
<dbReference type="AlphaFoldDB" id="K0JYV8"/>
<name>K0JYV8_SACES</name>
<dbReference type="KEGG" id="sesp:BN6_58520"/>
<dbReference type="InterPro" id="IPR011990">
    <property type="entry name" value="TPR-like_helical_dom_sf"/>
</dbReference>
<dbReference type="HOGENOM" id="CLU_015731_0_0_11"/>
<dbReference type="SUPFAM" id="SSF48452">
    <property type="entry name" value="TPR-like"/>
    <property type="match status" value="1"/>
</dbReference>
<evidence type="ECO:0008006" key="3">
    <source>
        <dbReference type="Google" id="ProtNLM"/>
    </source>
</evidence>
<sequence>MDSVEQDVWVSLREAQAMEHTGSRTELLAGLVRRADAGDVPRATYLSRRLLADAHRVDGRWDEVFRLFRECLDEYDHRPWRFDDEDEVSLLSWHAWLVGCMVDFPDLSLVEITAALDDVERRFLAAGLGLHEVHAARRGVAAHLGDWPTADRAFRRWADTADPAGDDRWRRLVEVEQLLARGEEASTARAHELARPVLADPSTVDRAAVSARSLMLLPVARTGAWADAVVLYRRLLRGMSGEFHSLEEHGRIVEFCALTGNEDAGVDWLGPMRGFQARRRPLATMEFAASVAVLARRMVELGRGDAELDLGEDPNSGPFRVLADRMRRLALDLADRFDRRNGTSAQGDRIRARLAARPLVEHLPLAPTTRRPLPTLPPPLPASALLDRAEWHDLRCEPDEARACLAVLPAGLPEDLAAREAELRAKFFQSGRTEPELWWAADVHRRNGDLRRALLVHCWLGLWIVAEGRPAQGAALTADAVAGLRRLGDETACAWGEHWAAYVAAALGRPAEAEQAVRRGLRHATGDPLARGSLLLLDASLFPDRTVGSATAALTAFVEAEAPEKALEALAHLENADAHHGLVDPLLARLAGRRDRLVGRLRYLRACALIDAGRLAEAADDLNEAIGQASLRAGGATVEQWYRLAQADDAAGRHEDAVDAGLRAAAWLDHLRDTEDAGWAEWADHARYLVAENFHRLGDRAAALREYRRVADGGGPLAASAFVAGSVLLDAG</sequence>
<evidence type="ECO:0000313" key="1">
    <source>
        <dbReference type="EMBL" id="CCH33110.1"/>
    </source>
</evidence>
<dbReference type="EMBL" id="HE804045">
    <property type="protein sequence ID" value="CCH33110.1"/>
    <property type="molecule type" value="Genomic_DNA"/>
</dbReference>
<dbReference type="Proteomes" id="UP000006281">
    <property type="component" value="Chromosome"/>
</dbReference>
<evidence type="ECO:0000313" key="2">
    <source>
        <dbReference type="Proteomes" id="UP000006281"/>
    </source>
</evidence>
<dbReference type="RefSeq" id="WP_015103221.1">
    <property type="nucleotide sequence ID" value="NC_019673.1"/>
</dbReference>
<proteinExistence type="predicted"/>
<dbReference type="STRING" id="1179773.BN6_58520"/>
<protein>
    <recommendedName>
        <fullName evidence="3">Tetratricopeptide repeat protein</fullName>
    </recommendedName>
</protein>
<dbReference type="OrthoDB" id="56388at2"/>
<dbReference type="PATRIC" id="fig|1179773.3.peg.5884"/>
<gene>
    <name evidence="1" type="ordered locus">BN6_58520</name>
</gene>
<accession>K0JYV8</accession>
<reference evidence="1 2" key="1">
    <citation type="journal article" date="2012" name="BMC Genomics">
        <title>Complete genome sequence of Saccharothrix espanaensis DSM 44229T and comparison to the other completely sequenced Pseudonocardiaceae.</title>
        <authorList>
            <person name="Strobel T."/>
            <person name="Al-Dilaimi A."/>
            <person name="Blom J."/>
            <person name="Gessner A."/>
            <person name="Kalinowski J."/>
            <person name="Luzhetska M."/>
            <person name="Puhler A."/>
            <person name="Szczepanowski R."/>
            <person name="Bechthold A."/>
            <person name="Ruckert C."/>
        </authorList>
    </citation>
    <scope>NUCLEOTIDE SEQUENCE [LARGE SCALE GENOMIC DNA]</scope>
    <source>
        <strain evidence="2">ATCC 51144 / DSM 44229 / JCM 9112 / NBRC 15066 / NRRL 15764</strain>
    </source>
</reference>
<organism evidence="1 2">
    <name type="scientific">Saccharothrix espanaensis (strain ATCC 51144 / DSM 44229 / JCM 9112 / NBRC 15066 / NRRL 15764)</name>
    <dbReference type="NCBI Taxonomy" id="1179773"/>
    <lineage>
        <taxon>Bacteria</taxon>
        <taxon>Bacillati</taxon>
        <taxon>Actinomycetota</taxon>
        <taxon>Actinomycetes</taxon>
        <taxon>Pseudonocardiales</taxon>
        <taxon>Pseudonocardiaceae</taxon>
        <taxon>Saccharothrix</taxon>
    </lineage>
</organism>
<keyword evidence="2" id="KW-1185">Reference proteome</keyword>